<evidence type="ECO:0000256" key="7">
    <source>
        <dbReference type="ARBA" id="ARBA00024910"/>
    </source>
</evidence>
<accession>A0ABX6N6T3</accession>
<dbReference type="Gene3D" id="3.30.160.880">
    <property type="entry name" value="Cell division protein ZapA protomer, N-terminal domain"/>
    <property type="match status" value="1"/>
</dbReference>
<dbReference type="PANTHER" id="PTHR34981:SF1">
    <property type="entry name" value="CELL DIVISION PROTEIN ZAPA"/>
    <property type="match status" value="1"/>
</dbReference>
<evidence type="ECO:0000256" key="5">
    <source>
        <dbReference type="ARBA" id="ARBA00023210"/>
    </source>
</evidence>
<evidence type="ECO:0000256" key="1">
    <source>
        <dbReference type="ARBA" id="ARBA00004496"/>
    </source>
</evidence>
<evidence type="ECO:0000256" key="3">
    <source>
        <dbReference type="ARBA" id="ARBA00022490"/>
    </source>
</evidence>
<dbReference type="Gene3D" id="1.20.5.50">
    <property type="match status" value="1"/>
</dbReference>
<keyword evidence="5" id="KW-0717">Septation</keyword>
<comment type="subcellular location">
    <subcellularLocation>
        <location evidence="1">Cytoplasm</location>
    </subcellularLocation>
</comment>
<dbReference type="SUPFAM" id="SSF102829">
    <property type="entry name" value="Cell division protein ZapA-like"/>
    <property type="match status" value="1"/>
</dbReference>
<comment type="function">
    <text evidence="7">Activator of cell division through the inhibition of FtsZ GTPase activity, therefore promoting FtsZ assembly into bundles of protofilaments necessary for the formation of the division Z ring. It is recruited early at mid-cell but it is not essential for cell division.</text>
</comment>
<evidence type="ECO:0000256" key="4">
    <source>
        <dbReference type="ARBA" id="ARBA00022618"/>
    </source>
</evidence>
<evidence type="ECO:0000256" key="9">
    <source>
        <dbReference type="ARBA" id="ARBA00033158"/>
    </source>
</evidence>
<gene>
    <name evidence="10" type="ORF">HKT17_09430</name>
</gene>
<evidence type="ECO:0000256" key="6">
    <source>
        <dbReference type="ARBA" id="ARBA00023306"/>
    </source>
</evidence>
<dbReference type="InterPro" id="IPR036192">
    <property type="entry name" value="Cell_div_ZapA-like_sf"/>
</dbReference>
<evidence type="ECO:0000256" key="8">
    <source>
        <dbReference type="ARBA" id="ARBA00026068"/>
    </source>
</evidence>
<dbReference type="EMBL" id="CP053084">
    <property type="protein sequence ID" value="QJR29913.1"/>
    <property type="molecule type" value="Genomic_DNA"/>
</dbReference>
<evidence type="ECO:0000313" key="11">
    <source>
        <dbReference type="Proteomes" id="UP000501130"/>
    </source>
</evidence>
<dbReference type="RefSeq" id="WP_105029388.1">
    <property type="nucleotide sequence ID" value="NZ_CP053084.1"/>
</dbReference>
<keyword evidence="4 10" id="KW-0132">Cell division</keyword>
<dbReference type="Pfam" id="PF05164">
    <property type="entry name" value="ZapA"/>
    <property type="match status" value="1"/>
</dbReference>
<dbReference type="InterPro" id="IPR007838">
    <property type="entry name" value="Cell_div_ZapA-like"/>
</dbReference>
<dbReference type="GO" id="GO:0051301">
    <property type="term" value="P:cell division"/>
    <property type="evidence" value="ECO:0007669"/>
    <property type="project" value="UniProtKB-KW"/>
</dbReference>
<organism evidence="10 11">
    <name type="scientific">Limnobacter profundi</name>
    <dbReference type="NCBI Taxonomy" id="2732163"/>
    <lineage>
        <taxon>Bacteria</taxon>
        <taxon>Pseudomonadati</taxon>
        <taxon>Pseudomonadota</taxon>
        <taxon>Betaproteobacteria</taxon>
        <taxon>Burkholderiales</taxon>
        <taxon>Burkholderiaceae</taxon>
        <taxon>Limnobacter</taxon>
    </lineage>
</organism>
<reference evidence="10 11" key="1">
    <citation type="submission" date="2020-05" db="EMBL/GenBank/DDBJ databases">
        <title>Compete genome of Limnobacter sp. SAORIC-580.</title>
        <authorList>
            <person name="Song J."/>
            <person name="Cho J.-C."/>
        </authorList>
    </citation>
    <scope>NUCLEOTIDE SEQUENCE [LARGE SCALE GENOMIC DNA]</scope>
    <source>
        <strain evidence="10 11">SAORIC-580</strain>
    </source>
</reference>
<protein>
    <recommendedName>
        <fullName evidence="2">Cell division protein ZapA</fullName>
    </recommendedName>
    <alternativeName>
        <fullName evidence="9">Z ring-associated protein ZapA</fullName>
    </alternativeName>
</protein>
<evidence type="ECO:0000256" key="2">
    <source>
        <dbReference type="ARBA" id="ARBA00015195"/>
    </source>
</evidence>
<keyword evidence="3" id="KW-0963">Cytoplasm</keyword>
<proteinExistence type="predicted"/>
<dbReference type="InterPro" id="IPR042233">
    <property type="entry name" value="Cell_div_ZapA_N"/>
</dbReference>
<dbReference type="Proteomes" id="UP000501130">
    <property type="component" value="Chromosome"/>
</dbReference>
<sequence>MEALDVKIMGREFRIACKPEERAALQQAVNIVETKMSSIRNTGKVVGLDKIAVMAALQIAHESLVGSNPSNPVLGLDIETIERKIEAIEQMVDGSLNNAAAGKPKNADLFE</sequence>
<keyword evidence="11" id="KW-1185">Reference proteome</keyword>
<name>A0ABX6N6T3_9BURK</name>
<evidence type="ECO:0000313" key="10">
    <source>
        <dbReference type="EMBL" id="QJR29913.1"/>
    </source>
</evidence>
<dbReference type="PANTHER" id="PTHR34981">
    <property type="entry name" value="CELL DIVISION PROTEIN ZAPA"/>
    <property type="match status" value="1"/>
</dbReference>
<keyword evidence="6" id="KW-0131">Cell cycle</keyword>
<comment type="subunit">
    <text evidence="8">Homodimer. Interacts with FtsZ.</text>
</comment>